<feature type="compositionally biased region" description="Low complexity" evidence="1">
    <location>
        <begin position="11"/>
        <end position="30"/>
    </location>
</feature>
<dbReference type="EMBL" id="FQNC01000066">
    <property type="protein sequence ID" value="SGZ02116.1"/>
    <property type="molecule type" value="Genomic_DNA"/>
</dbReference>
<reference evidence="2 3" key="1">
    <citation type="submission" date="2016-11" db="EMBL/GenBank/DDBJ databases">
        <authorList>
            <person name="Jaros S."/>
            <person name="Januszkiewicz K."/>
            <person name="Wedrychowicz H."/>
        </authorList>
    </citation>
    <scope>NUCLEOTIDE SEQUENCE [LARGE SCALE GENOMIC DNA]</scope>
</reference>
<dbReference type="AlphaFoldDB" id="A0A2X0PBE0"/>
<feature type="compositionally biased region" description="Basic residues" evidence="1">
    <location>
        <begin position="1"/>
        <end position="10"/>
    </location>
</feature>
<dbReference type="Proteomes" id="UP000249464">
    <property type="component" value="Unassembled WGS sequence"/>
</dbReference>
<gene>
    <name evidence="2" type="primary">BQ5605_C033g11188</name>
    <name evidence="2" type="ORF">BQ5605_C033G11188</name>
</gene>
<evidence type="ECO:0000313" key="2">
    <source>
        <dbReference type="EMBL" id="SGZ02116.1"/>
    </source>
</evidence>
<evidence type="ECO:0000313" key="3">
    <source>
        <dbReference type="Proteomes" id="UP000249464"/>
    </source>
</evidence>
<feature type="region of interest" description="Disordered" evidence="1">
    <location>
        <begin position="1"/>
        <end position="30"/>
    </location>
</feature>
<protein>
    <submittedName>
        <fullName evidence="2">BQ5605_C033g11188 protein</fullName>
    </submittedName>
</protein>
<keyword evidence="3" id="KW-1185">Reference proteome</keyword>
<feature type="region of interest" description="Disordered" evidence="1">
    <location>
        <begin position="114"/>
        <end position="141"/>
    </location>
</feature>
<name>A0A2X0PBE0_9BASI</name>
<evidence type="ECO:0000256" key="1">
    <source>
        <dbReference type="SAM" id="MobiDB-lite"/>
    </source>
</evidence>
<organism evidence="2 3">
    <name type="scientific">Microbotryum silenes-dioicae</name>
    <dbReference type="NCBI Taxonomy" id="796604"/>
    <lineage>
        <taxon>Eukaryota</taxon>
        <taxon>Fungi</taxon>
        <taxon>Dikarya</taxon>
        <taxon>Basidiomycota</taxon>
        <taxon>Pucciniomycotina</taxon>
        <taxon>Microbotryomycetes</taxon>
        <taxon>Microbotryales</taxon>
        <taxon>Microbotryaceae</taxon>
        <taxon>Microbotryum</taxon>
    </lineage>
</organism>
<proteinExistence type="predicted"/>
<sequence>MFSSLSHRRASSSSSRSSESWSEDSSAQWSSSATSDVFDFLEPISSRAPQELAFLDSTSYVTKECNSAYVTSLWSSNKIPHCPKHGIQHNPCLSLPERDSRSFETIFSSFKSATSWSGSASSSASASASRRTPSRRGSASSSIKCYVRRAVSHL</sequence>
<accession>A0A2X0PBE0</accession>